<keyword evidence="9" id="KW-1185">Reference proteome</keyword>
<dbReference type="PROSITE" id="PS51645">
    <property type="entry name" value="PHR_CRY_ALPHA_BETA"/>
    <property type="match status" value="1"/>
</dbReference>
<keyword evidence="3 6" id="KW-0285">Flavoprotein</keyword>
<dbReference type="InterPro" id="IPR002081">
    <property type="entry name" value="Cryptochrome/DNA_photolyase_1"/>
</dbReference>
<dbReference type="NCBIfam" id="TIGR02765">
    <property type="entry name" value="crypto_DASH"/>
    <property type="match status" value="1"/>
</dbReference>
<dbReference type="SUPFAM" id="SSF48173">
    <property type="entry name" value="Cryptochrome/photolyase FAD-binding domain"/>
    <property type="match status" value="1"/>
</dbReference>
<dbReference type="InterPro" id="IPR014133">
    <property type="entry name" value="Cry_DASH"/>
</dbReference>
<evidence type="ECO:0000256" key="6">
    <source>
        <dbReference type="RuleBase" id="RU367151"/>
    </source>
</evidence>
<dbReference type="PANTHER" id="PTHR11455">
    <property type="entry name" value="CRYPTOCHROME"/>
    <property type="match status" value="1"/>
</dbReference>
<dbReference type="InterPro" id="IPR036134">
    <property type="entry name" value="Crypto/Photolyase_FAD-like_sf"/>
</dbReference>
<name>A0ABR6XKS0_9BURK</name>
<gene>
    <name evidence="8" type="ORF">H8K33_01085</name>
</gene>
<sequence>MKKLIIYWFRNDLRLEDNPALNHACALAEKIGAELLTVFCHSAAYGALRSTSTKWGFARISAHRQQFLRDCLLDLRHQLQRYECDLLELDGDLSAQTDLWTYLLQRYALEAIICEEIAAPEEIAQVDSLRVLHLPVHTMWQSTMYAPAAFDFTSAQMPDQFTTFRHKIEKGAYAIRQPVSCAISKTFVLHDSNLQKFAAIPDANLVDYLSYLIGDERSSFPYWMTEFRGGSQAALQHLSHYFSTDLAHHYKQTRNQLHGTRFSTKFSPWLASGALSAPQIVAALRQFEDEHGKSDSSYWIWFELLWRDYFRFLHVKYAVQLYRANGLSKTPVTLPEFNPQQFQAWTQSQTGEPLIDAAMRELIVTGYLSNRLRQQVLSYWLHELSGDWRVAAAWFESQLLDYDVYSNQGNCLYLAGLGTDPRGYLGGRWFDPQKQAKQHDPDGSYRRLWNAL</sequence>
<dbReference type="SUPFAM" id="SSF52425">
    <property type="entry name" value="Cryptochrome/photolyase, N-terminal domain"/>
    <property type="match status" value="1"/>
</dbReference>
<dbReference type="EMBL" id="JACOFU010000001">
    <property type="protein sequence ID" value="MBC3830097.1"/>
    <property type="molecule type" value="Genomic_DNA"/>
</dbReference>
<organism evidence="8 9">
    <name type="scientific">Undibacterium amnicola</name>
    <dbReference type="NCBI Taxonomy" id="1834038"/>
    <lineage>
        <taxon>Bacteria</taxon>
        <taxon>Pseudomonadati</taxon>
        <taxon>Pseudomonadota</taxon>
        <taxon>Betaproteobacteria</taxon>
        <taxon>Burkholderiales</taxon>
        <taxon>Oxalobacteraceae</taxon>
        <taxon>Undibacterium</taxon>
    </lineage>
</organism>
<dbReference type="InterPro" id="IPR014729">
    <property type="entry name" value="Rossmann-like_a/b/a_fold"/>
</dbReference>
<dbReference type="Pfam" id="PF03441">
    <property type="entry name" value="FAD_binding_7"/>
    <property type="match status" value="1"/>
</dbReference>
<evidence type="ECO:0000256" key="1">
    <source>
        <dbReference type="ARBA" id="ARBA00005862"/>
    </source>
</evidence>
<dbReference type="Pfam" id="PF00875">
    <property type="entry name" value="DNA_photolyase"/>
    <property type="match status" value="1"/>
</dbReference>
<dbReference type="Gene3D" id="1.25.40.80">
    <property type="match status" value="1"/>
</dbReference>
<dbReference type="PRINTS" id="PR00147">
    <property type="entry name" value="DNAPHOTLYASE"/>
</dbReference>
<comment type="cofactor">
    <cofactor evidence="6">
        <name>FAD</name>
        <dbReference type="ChEBI" id="CHEBI:57692"/>
    </cofactor>
    <text evidence="6">Binds 1 FAD per subunit.</text>
</comment>
<evidence type="ECO:0000313" key="8">
    <source>
        <dbReference type="EMBL" id="MBC3830097.1"/>
    </source>
</evidence>
<evidence type="ECO:0000256" key="3">
    <source>
        <dbReference type="ARBA" id="ARBA00022630"/>
    </source>
</evidence>
<dbReference type="InterPro" id="IPR036155">
    <property type="entry name" value="Crypto/Photolyase_N_sf"/>
</dbReference>
<comment type="caution">
    <text evidence="8">The sequence shown here is derived from an EMBL/GenBank/DDBJ whole genome shotgun (WGS) entry which is preliminary data.</text>
</comment>
<evidence type="ECO:0000256" key="2">
    <source>
        <dbReference type="ARBA" id="ARBA00017881"/>
    </source>
</evidence>
<dbReference type="InterPro" id="IPR005101">
    <property type="entry name" value="Cryptochr/Photolyase_FAD-bd"/>
</dbReference>
<keyword evidence="4 6" id="KW-0274">FAD</keyword>
<dbReference type="InterPro" id="IPR006050">
    <property type="entry name" value="DNA_photolyase_N"/>
</dbReference>
<comment type="function">
    <text evidence="6">May have a photoreceptor function.</text>
</comment>
<dbReference type="Proteomes" id="UP000643610">
    <property type="component" value="Unassembled WGS sequence"/>
</dbReference>
<evidence type="ECO:0000256" key="5">
    <source>
        <dbReference type="ARBA" id="ARBA00022991"/>
    </source>
</evidence>
<dbReference type="RefSeq" id="WP_186889138.1">
    <property type="nucleotide sequence ID" value="NZ_JACOFU010000001.1"/>
</dbReference>
<dbReference type="PROSITE" id="PS00394">
    <property type="entry name" value="DNA_PHOTOLYASES_1_1"/>
    <property type="match status" value="1"/>
</dbReference>
<dbReference type="InterPro" id="IPR018394">
    <property type="entry name" value="DNA_photolyase_1_CS_C"/>
</dbReference>
<protein>
    <recommendedName>
        <fullName evidence="2 6">Cryptochrome DASH</fullName>
    </recommendedName>
</protein>
<proteinExistence type="inferred from homology"/>
<evidence type="ECO:0000256" key="4">
    <source>
        <dbReference type="ARBA" id="ARBA00022827"/>
    </source>
</evidence>
<dbReference type="PANTHER" id="PTHR11455:SF22">
    <property type="entry name" value="CRYPTOCHROME DASH"/>
    <property type="match status" value="1"/>
</dbReference>
<reference evidence="8 9" key="1">
    <citation type="submission" date="2020-08" db="EMBL/GenBank/DDBJ databases">
        <title>Novel species isolated from subtropical streams in China.</title>
        <authorList>
            <person name="Lu H."/>
        </authorList>
    </citation>
    <scope>NUCLEOTIDE SEQUENCE [LARGE SCALE GENOMIC DNA]</scope>
    <source>
        <strain evidence="8 9">KCTC 52442</strain>
    </source>
</reference>
<evidence type="ECO:0000313" key="9">
    <source>
        <dbReference type="Proteomes" id="UP000643610"/>
    </source>
</evidence>
<keyword evidence="5 6" id="KW-0157">Chromophore</keyword>
<comment type="cofactor">
    <cofactor evidence="6">
        <name>(6R)-5,10-methylene-5,6,7,8-tetrahydrofolate</name>
        <dbReference type="ChEBI" id="CHEBI:15636"/>
    </cofactor>
    <text evidence="6">Binds 1 5,10-methenyltetrahydrofolate (MTHF) per subunit.</text>
</comment>
<feature type="domain" description="Photolyase/cryptochrome alpha/beta" evidence="7">
    <location>
        <begin position="3"/>
        <end position="144"/>
    </location>
</feature>
<dbReference type="Gene3D" id="1.10.579.10">
    <property type="entry name" value="DNA Cyclobutane Dipyrimidine Photolyase, subunit A, domain 3"/>
    <property type="match status" value="1"/>
</dbReference>
<comment type="similarity">
    <text evidence="1 6">Belongs to the DNA photolyase class-1 family.</text>
</comment>
<evidence type="ECO:0000259" key="7">
    <source>
        <dbReference type="PROSITE" id="PS51645"/>
    </source>
</evidence>
<accession>A0ABR6XKS0</accession>
<dbReference type="Gene3D" id="3.40.50.620">
    <property type="entry name" value="HUPs"/>
    <property type="match status" value="1"/>
</dbReference>